<comment type="caution">
    <text evidence="2">The sequence shown here is derived from an EMBL/GenBank/DDBJ whole genome shotgun (WGS) entry which is preliminary data.</text>
</comment>
<evidence type="ECO:0000259" key="1">
    <source>
        <dbReference type="PROSITE" id="PS51186"/>
    </source>
</evidence>
<sequence length="148" mass="17061">MYFIERATIDDIEKLVEIQVSAFANDRKQCGSGPPGFDSYEYQTQCLERYSYFVIKSSSNVVGGFYYSVSEENLSLIRLFVDPNFQHQGLGGNALNFLINQVRTGMYIELETPTFSVEAQRFYEKSGFQKVQRIQYPSGSSYLYRKLC</sequence>
<dbReference type="InterPro" id="IPR000182">
    <property type="entry name" value="GNAT_dom"/>
</dbReference>
<dbReference type="SUPFAM" id="SSF55729">
    <property type="entry name" value="Acyl-CoA N-acyltransferases (Nat)"/>
    <property type="match status" value="1"/>
</dbReference>
<organism evidence="2 3">
    <name type="scientific">Vibrio vulnificus</name>
    <dbReference type="NCBI Taxonomy" id="672"/>
    <lineage>
        <taxon>Bacteria</taxon>
        <taxon>Pseudomonadati</taxon>
        <taxon>Pseudomonadota</taxon>
        <taxon>Gammaproteobacteria</taxon>
        <taxon>Vibrionales</taxon>
        <taxon>Vibrionaceae</taxon>
        <taxon>Vibrio</taxon>
    </lineage>
</organism>
<protein>
    <submittedName>
        <fullName evidence="2">GNAT family N-acetyltransferase</fullName>
    </submittedName>
</protein>
<accession>A0A2S3R2W5</accession>
<keyword evidence="2" id="KW-0808">Transferase</keyword>
<proteinExistence type="predicted"/>
<dbReference type="AlphaFoldDB" id="A0A2S3R2W5"/>
<dbReference type="PROSITE" id="PS51186">
    <property type="entry name" value="GNAT"/>
    <property type="match status" value="1"/>
</dbReference>
<dbReference type="CDD" id="cd04301">
    <property type="entry name" value="NAT_SF"/>
    <property type="match status" value="1"/>
</dbReference>
<dbReference type="Pfam" id="PF13508">
    <property type="entry name" value="Acetyltransf_7"/>
    <property type="match status" value="1"/>
</dbReference>
<dbReference type="EMBL" id="PDGH01000099">
    <property type="protein sequence ID" value="POB47723.1"/>
    <property type="molecule type" value="Genomic_DNA"/>
</dbReference>
<dbReference type="RefSeq" id="WP_103200372.1">
    <property type="nucleotide sequence ID" value="NZ_JAODPM010000040.1"/>
</dbReference>
<gene>
    <name evidence="2" type="ORF">CRN52_11530</name>
</gene>
<dbReference type="InterPro" id="IPR050276">
    <property type="entry name" value="MshD_Acetyltransferase"/>
</dbReference>
<name>A0A2S3R2W5_VIBVL</name>
<dbReference type="Gene3D" id="3.40.630.30">
    <property type="match status" value="1"/>
</dbReference>
<dbReference type="Proteomes" id="UP000237466">
    <property type="component" value="Unassembled WGS sequence"/>
</dbReference>
<feature type="domain" description="N-acetyltransferase" evidence="1">
    <location>
        <begin position="2"/>
        <end position="148"/>
    </location>
</feature>
<dbReference type="GO" id="GO:0008999">
    <property type="term" value="F:protein-N-terminal-alanine acetyltransferase activity"/>
    <property type="evidence" value="ECO:0007669"/>
    <property type="project" value="TreeGrafter"/>
</dbReference>
<evidence type="ECO:0000313" key="3">
    <source>
        <dbReference type="Proteomes" id="UP000237466"/>
    </source>
</evidence>
<evidence type="ECO:0000313" key="2">
    <source>
        <dbReference type="EMBL" id="POB47723.1"/>
    </source>
</evidence>
<dbReference type="InterPro" id="IPR016181">
    <property type="entry name" value="Acyl_CoA_acyltransferase"/>
</dbReference>
<reference evidence="2 3" key="1">
    <citation type="journal article" date="2018" name="Front. Microbiol.">
        <title>Phylogeny of Vibrio vulnificus from the Analysis of the Core-Genome: Implications for Intra-Species Taxonomy.</title>
        <authorList>
            <person name="Roig F.J."/>
            <person name="Gonzalez-Candelas F."/>
            <person name="Sanjuan E."/>
            <person name="Fouz B."/>
            <person name="Feil E.J."/>
            <person name="Llorens C."/>
            <person name="Baker-Austin C."/>
            <person name="Oliver J.D."/>
            <person name="Danin-Poleg Y."/>
            <person name="Gibas C.J."/>
            <person name="Kashi Y."/>
            <person name="Gulig P.A."/>
            <person name="Morrison S.S."/>
            <person name="Amaro C."/>
        </authorList>
    </citation>
    <scope>NUCLEOTIDE SEQUENCE [LARGE SCALE GENOMIC DNA]</scope>
    <source>
        <strain evidence="2 3">CECT4608</strain>
    </source>
</reference>
<dbReference type="PANTHER" id="PTHR43617">
    <property type="entry name" value="L-AMINO ACID N-ACETYLTRANSFERASE"/>
    <property type="match status" value="1"/>
</dbReference>
<dbReference type="PANTHER" id="PTHR43617:SF20">
    <property type="entry name" value="N-ALPHA-ACETYLTRANSFERASE RIMI"/>
    <property type="match status" value="1"/>
</dbReference>